<organism evidence="1 2">
    <name type="scientific">Haematococcus lacustris</name>
    <name type="common">Green alga</name>
    <name type="synonym">Haematococcus pluvialis</name>
    <dbReference type="NCBI Taxonomy" id="44745"/>
    <lineage>
        <taxon>Eukaryota</taxon>
        <taxon>Viridiplantae</taxon>
        <taxon>Chlorophyta</taxon>
        <taxon>core chlorophytes</taxon>
        <taxon>Chlorophyceae</taxon>
        <taxon>CS clade</taxon>
        <taxon>Chlamydomonadales</taxon>
        <taxon>Haematococcaceae</taxon>
        <taxon>Haematococcus</taxon>
    </lineage>
</organism>
<dbReference type="Proteomes" id="UP000485058">
    <property type="component" value="Unassembled WGS sequence"/>
</dbReference>
<reference evidence="1 2" key="1">
    <citation type="submission" date="2020-02" db="EMBL/GenBank/DDBJ databases">
        <title>Draft genome sequence of Haematococcus lacustris strain NIES-144.</title>
        <authorList>
            <person name="Morimoto D."/>
            <person name="Nakagawa S."/>
            <person name="Yoshida T."/>
            <person name="Sawayama S."/>
        </authorList>
    </citation>
    <scope>NUCLEOTIDE SEQUENCE [LARGE SCALE GENOMIC DNA]</scope>
    <source>
        <strain evidence="1 2">NIES-144</strain>
    </source>
</reference>
<keyword evidence="2" id="KW-1185">Reference proteome</keyword>
<dbReference type="EMBL" id="BLLF01000026">
    <property type="protein sequence ID" value="GFH06191.1"/>
    <property type="molecule type" value="Genomic_DNA"/>
</dbReference>
<evidence type="ECO:0000313" key="2">
    <source>
        <dbReference type="Proteomes" id="UP000485058"/>
    </source>
</evidence>
<gene>
    <name evidence="1" type="ORF">HaLaN_00781</name>
</gene>
<sequence>MVLLGHVGLVGPDPADSS</sequence>
<protein>
    <submittedName>
        <fullName evidence="1">Uncharacterized protein</fullName>
    </submittedName>
</protein>
<dbReference type="AlphaFoldDB" id="A0A699YA25"/>
<proteinExistence type="predicted"/>
<evidence type="ECO:0000313" key="1">
    <source>
        <dbReference type="EMBL" id="GFH06191.1"/>
    </source>
</evidence>
<comment type="caution">
    <text evidence="1">The sequence shown here is derived from an EMBL/GenBank/DDBJ whole genome shotgun (WGS) entry which is preliminary data.</text>
</comment>
<name>A0A699YA25_HAELA</name>
<accession>A0A699YA25</accession>